<dbReference type="OrthoDB" id="1708823at2759"/>
<name>A0A812U7K8_9DINO</name>
<evidence type="ECO:0000313" key="1">
    <source>
        <dbReference type="EMBL" id="CAE7558155.1"/>
    </source>
</evidence>
<evidence type="ECO:0000313" key="2">
    <source>
        <dbReference type="Proteomes" id="UP000604046"/>
    </source>
</evidence>
<reference evidence="1" key="1">
    <citation type="submission" date="2021-02" db="EMBL/GenBank/DDBJ databases">
        <authorList>
            <person name="Dougan E. K."/>
            <person name="Rhodes N."/>
            <person name="Thang M."/>
            <person name="Chan C."/>
        </authorList>
    </citation>
    <scope>NUCLEOTIDE SEQUENCE</scope>
</reference>
<accession>A0A812U7K8</accession>
<dbReference type="EMBL" id="CAJNDS010002658">
    <property type="protein sequence ID" value="CAE7558155.1"/>
    <property type="molecule type" value="Genomic_DNA"/>
</dbReference>
<sequence>MLPEPGCRTGAQELDAGLPVIAFYHANLHPRGSRFVHVCTRSGRSPIAGLSSGWLRGEILQKADRSDHVLVRFAGPFQDPLAGFAETLDIPVPHALVRRADSVLGADEDRAVHDRCPKVWTRNSRPCQQPLLSVLLLRWWDYRANSTWSDFAVTNDGMLRDLMDGECGVFPSLAGEFELYTVFVQRSADLETLSENWAQAVLAGINQVVWYFLWPCPRSDADQVAGCVREHSFFQLQQRMERVGLRSGWPHPSMLYCQLAGKLWIPQMSLNRDYRVPPTVRVHHADVRRDPLAAAQHAIDDLLWLRREVWGDTPAENAFNTSTVRGVAKLGFSWQGDDVIPFAGVENLGRVLCRLAGQNNEQLTCVAACLCIMYKYYEDNLHRTYKIQGWRVSDQSSHAFLSFLACAAHAP</sequence>
<dbReference type="AlphaFoldDB" id="A0A812U7K8"/>
<comment type="caution">
    <text evidence="1">The sequence shown here is derived from an EMBL/GenBank/DDBJ whole genome shotgun (WGS) entry which is preliminary data.</text>
</comment>
<gene>
    <name evidence="1" type="ORF">SNAT2548_LOCUS31419</name>
</gene>
<organism evidence="1 2">
    <name type="scientific">Symbiodinium natans</name>
    <dbReference type="NCBI Taxonomy" id="878477"/>
    <lineage>
        <taxon>Eukaryota</taxon>
        <taxon>Sar</taxon>
        <taxon>Alveolata</taxon>
        <taxon>Dinophyceae</taxon>
        <taxon>Suessiales</taxon>
        <taxon>Symbiodiniaceae</taxon>
        <taxon>Symbiodinium</taxon>
    </lineage>
</organism>
<proteinExistence type="predicted"/>
<dbReference type="Proteomes" id="UP000604046">
    <property type="component" value="Unassembled WGS sequence"/>
</dbReference>
<keyword evidence="2" id="KW-1185">Reference proteome</keyword>
<protein>
    <submittedName>
        <fullName evidence="1">Uncharacterized protein</fullName>
    </submittedName>
</protein>